<dbReference type="AlphaFoldDB" id="A0A7K3MA55"/>
<dbReference type="InterPro" id="IPR014036">
    <property type="entry name" value="DeoR-like_C"/>
</dbReference>
<evidence type="ECO:0000313" key="2">
    <source>
        <dbReference type="EMBL" id="NDL60080.1"/>
    </source>
</evidence>
<comment type="caution">
    <text evidence="2">The sequence shown here is derived from an EMBL/GenBank/DDBJ whole genome shotgun (WGS) entry which is preliminary data.</text>
</comment>
<evidence type="ECO:0000313" key="3">
    <source>
        <dbReference type="Proteomes" id="UP000460435"/>
    </source>
</evidence>
<keyword evidence="3" id="KW-1185">Reference proteome</keyword>
<reference evidence="2 3" key="1">
    <citation type="submission" date="2019-11" db="EMBL/GenBank/DDBJ databases">
        <authorList>
            <person name="Li X.-J."/>
            <person name="Feng X.-M."/>
        </authorList>
    </citation>
    <scope>NUCLEOTIDE SEQUENCE [LARGE SCALE GENOMIC DNA]</scope>
    <source>
        <strain evidence="2 3">XMNu-373</strain>
    </source>
</reference>
<organism evidence="2 3">
    <name type="scientific">Phytoactinopolyspora mesophila</name>
    <dbReference type="NCBI Taxonomy" id="2650750"/>
    <lineage>
        <taxon>Bacteria</taxon>
        <taxon>Bacillati</taxon>
        <taxon>Actinomycetota</taxon>
        <taxon>Actinomycetes</taxon>
        <taxon>Jiangellales</taxon>
        <taxon>Jiangellaceae</taxon>
        <taxon>Phytoactinopolyspora</taxon>
    </lineage>
</organism>
<dbReference type="SUPFAM" id="SSF100950">
    <property type="entry name" value="NagB/RpiA/CoA transferase-like"/>
    <property type="match status" value="1"/>
</dbReference>
<gene>
    <name evidence="2" type="ORF">F7O44_23690</name>
</gene>
<dbReference type="Pfam" id="PF00455">
    <property type="entry name" value="DeoRC"/>
    <property type="match status" value="1"/>
</dbReference>
<accession>A0A7K3MA55</accession>
<dbReference type="InterPro" id="IPR050313">
    <property type="entry name" value="Carb_Metab_HTH_regulators"/>
</dbReference>
<feature type="domain" description="DeoR-like transcriptional repressor C-terminal sensor" evidence="1">
    <location>
        <begin position="7"/>
        <end position="144"/>
    </location>
</feature>
<proteinExistence type="predicted"/>
<dbReference type="Proteomes" id="UP000460435">
    <property type="component" value="Unassembled WGS sequence"/>
</dbReference>
<dbReference type="SMART" id="SM01134">
    <property type="entry name" value="DeoRC"/>
    <property type="match status" value="1"/>
</dbReference>
<protein>
    <recommendedName>
        <fullName evidence="1">DeoR-like transcriptional repressor C-terminal sensor domain-containing protein</fullName>
    </recommendedName>
</protein>
<dbReference type="Gene3D" id="3.40.50.1360">
    <property type="match status" value="1"/>
</dbReference>
<name>A0A7K3MA55_9ACTN</name>
<evidence type="ECO:0000259" key="1">
    <source>
        <dbReference type="Pfam" id="PF00455"/>
    </source>
</evidence>
<dbReference type="PANTHER" id="PTHR30363:SF44">
    <property type="entry name" value="AGA OPERON TRANSCRIPTIONAL REPRESSOR-RELATED"/>
    <property type="match status" value="1"/>
</dbReference>
<dbReference type="InterPro" id="IPR037171">
    <property type="entry name" value="NagB/RpiA_transferase-like"/>
</dbReference>
<dbReference type="PANTHER" id="PTHR30363">
    <property type="entry name" value="HTH-TYPE TRANSCRIPTIONAL REGULATOR SRLR-RELATED"/>
    <property type="match status" value="1"/>
</dbReference>
<sequence length="188" mass="19653">MPHGALTVGFNGGSTTFQVARIFAQRIGVTVVTNSLSIAAELAGSTTVSLRVTGGLSRPASHQLLGPDLIRFLNRISLTVAVVGIDGISIESGLTIGHRDEAVGTAAMMSRAERVIVVADGTKVGRVAAARVCGIAEIDELVTDDSADQRVISDIERRGVRVSTEAARQGHDQNARMCNVDCTPSPHP</sequence>
<dbReference type="EMBL" id="WLZY01000010">
    <property type="protein sequence ID" value="NDL60080.1"/>
    <property type="molecule type" value="Genomic_DNA"/>
</dbReference>